<evidence type="ECO:0000313" key="4">
    <source>
        <dbReference type="EMBL" id="VAX20533.1"/>
    </source>
</evidence>
<dbReference type="InterPro" id="IPR006345">
    <property type="entry name" value="RecD2"/>
</dbReference>
<dbReference type="CDD" id="cd17933">
    <property type="entry name" value="DEXSc_RecD-like"/>
    <property type="match status" value="1"/>
</dbReference>
<dbReference type="CDD" id="cd18809">
    <property type="entry name" value="SF1_C_RecD"/>
    <property type="match status" value="1"/>
</dbReference>
<dbReference type="EMBL" id="UOGD01000171">
    <property type="protein sequence ID" value="VAX20533.1"/>
    <property type="molecule type" value="Genomic_DNA"/>
</dbReference>
<dbReference type="InterPro" id="IPR027785">
    <property type="entry name" value="UvrD-like_helicase_C"/>
</dbReference>
<gene>
    <name evidence="4" type="ORF">MNBD_IGNAVI01-493</name>
</gene>
<keyword evidence="4" id="KW-0378">Hydrolase</keyword>
<dbReference type="InterPro" id="IPR041451">
    <property type="entry name" value="RecD2_SH13"/>
</dbReference>
<dbReference type="HAMAP" id="MF_01488">
    <property type="entry name" value="RecD2"/>
    <property type="match status" value="1"/>
</dbReference>
<dbReference type="Gene3D" id="1.10.10.2220">
    <property type="match status" value="1"/>
</dbReference>
<dbReference type="Gene3D" id="3.40.50.300">
    <property type="entry name" value="P-loop containing nucleotide triphosphate hydrolases"/>
    <property type="match status" value="2"/>
</dbReference>
<dbReference type="InterPro" id="IPR050534">
    <property type="entry name" value="Coronavir_polyprotein_1ab"/>
</dbReference>
<name>A0A3B1C793_9ZZZZ</name>
<evidence type="ECO:0000256" key="1">
    <source>
        <dbReference type="ARBA" id="ARBA00022741"/>
    </source>
</evidence>
<dbReference type="GO" id="GO:0017116">
    <property type="term" value="F:single-stranded DNA helicase activity"/>
    <property type="evidence" value="ECO:0007669"/>
    <property type="project" value="TreeGrafter"/>
</dbReference>
<evidence type="ECO:0000256" key="2">
    <source>
        <dbReference type="ARBA" id="ARBA00022840"/>
    </source>
</evidence>
<keyword evidence="4" id="KW-0347">Helicase</keyword>
<dbReference type="SUPFAM" id="SSF52540">
    <property type="entry name" value="P-loop containing nucleoside triphosphate hydrolases"/>
    <property type="match status" value="2"/>
</dbReference>
<dbReference type="GO" id="GO:0043139">
    <property type="term" value="F:5'-3' DNA helicase activity"/>
    <property type="evidence" value="ECO:0007669"/>
    <property type="project" value="InterPro"/>
</dbReference>
<dbReference type="InterPro" id="IPR029493">
    <property type="entry name" value="RecD2-like_HHH"/>
</dbReference>
<dbReference type="Pfam" id="PF23139">
    <property type="entry name" value="OB_YrrC"/>
    <property type="match status" value="1"/>
</dbReference>
<dbReference type="Pfam" id="PF13245">
    <property type="entry name" value="AAA_19"/>
    <property type="match status" value="1"/>
</dbReference>
<dbReference type="Pfam" id="PF14490">
    <property type="entry name" value="HHH_RecD2"/>
    <property type="match status" value="1"/>
</dbReference>
<dbReference type="PANTHER" id="PTHR43788:SF6">
    <property type="entry name" value="DNA HELICASE B"/>
    <property type="match status" value="1"/>
</dbReference>
<proteinExistence type="inferred from homology"/>
<organism evidence="4">
    <name type="scientific">hydrothermal vent metagenome</name>
    <dbReference type="NCBI Taxonomy" id="652676"/>
    <lineage>
        <taxon>unclassified sequences</taxon>
        <taxon>metagenomes</taxon>
        <taxon>ecological metagenomes</taxon>
    </lineage>
</organism>
<dbReference type="InterPro" id="IPR003593">
    <property type="entry name" value="AAA+_ATPase"/>
</dbReference>
<dbReference type="Pfam" id="PF18335">
    <property type="entry name" value="SH3_13"/>
    <property type="match status" value="1"/>
</dbReference>
<dbReference type="SMART" id="SM00382">
    <property type="entry name" value="AAA"/>
    <property type="match status" value="1"/>
</dbReference>
<reference evidence="4" key="1">
    <citation type="submission" date="2018-06" db="EMBL/GenBank/DDBJ databases">
        <authorList>
            <person name="Zhirakovskaya E."/>
        </authorList>
    </citation>
    <scope>NUCLEOTIDE SEQUENCE</scope>
</reference>
<keyword evidence="1" id="KW-0547">Nucleotide-binding</keyword>
<dbReference type="AlphaFoldDB" id="A0A3B1C793"/>
<dbReference type="PANTHER" id="PTHR43788">
    <property type="entry name" value="DNA2/NAM7 HELICASE FAMILY MEMBER"/>
    <property type="match status" value="1"/>
</dbReference>
<dbReference type="NCBIfam" id="TIGR01448">
    <property type="entry name" value="recD_rel"/>
    <property type="match status" value="1"/>
</dbReference>
<dbReference type="SUPFAM" id="SSF47781">
    <property type="entry name" value="RuvA domain 2-like"/>
    <property type="match status" value="1"/>
</dbReference>
<sequence length="697" mass="78535">MEQIKGIIDIYLFYSEGNGYSVFKLEDRTLVVGNLPKLNEGDQVELTGSWINHPKYGRQFKVESFEVHYPTTEIGIKKYLGSGLIKGVGKVTAERIVRKFGERALDILDNNIGRLLEIEGIGVKKLDVIKKGWEEQKGIKNVMLFLQSHGISTAYSLKIYKTYGDAAPEKIKENPYRLINDVWGIGFKVADNIGRNLGFTEHDPVRIKAGIIHILSEAVRNGHVFIPEVDLVRECSFILQFELAYSDPLLLQLENEGEIVTQNNNVYLSDFYNAEREIENSINYLLAFPSDMQKEHAKAMSLLKENYSPEQLDAIKSSIENKFLIITGGPGTGKTTTLKGIIQIYKFFNKKILLAAPTGRAAKRMTEVIGLEAKTIHRLLEYNPHENTFNYNSEIPLEADLLIVDEVSMIDTILMYHLITAINKNTTVIFVGDADQLPSVGAGNVLKDLISSDKIPVIKLNVIFRQAKHSDIVLNAHRINRGEIPALNYIKDSDFIFVEETDNKKIPGKILYLCKDKLPGHFGLDPVGDIQVLSPIYKGDVGVTALNKLMQQNLNYSETVYSQGERKFKANDKVMQLRNNYNKNVFNGDIGSVVGVNEESKTMYISFDGKLVEYAYEDLDEITLAYAVTVHKSQGSEFPCIILPVSTAHYMMLQRNLLYTAITRATRLLIIIGTKRALAMAVNNNKVKNRFTSLFKL</sequence>
<dbReference type="Pfam" id="PF13538">
    <property type="entry name" value="UvrD_C_2"/>
    <property type="match status" value="1"/>
</dbReference>
<evidence type="ECO:0000259" key="3">
    <source>
        <dbReference type="SMART" id="SM00382"/>
    </source>
</evidence>
<dbReference type="InterPro" id="IPR055446">
    <property type="entry name" value="RecD2_N_OB"/>
</dbReference>
<dbReference type="GO" id="GO:0006310">
    <property type="term" value="P:DNA recombination"/>
    <property type="evidence" value="ECO:0007669"/>
    <property type="project" value="InterPro"/>
</dbReference>
<keyword evidence="2" id="KW-0067">ATP-binding</keyword>
<dbReference type="Gene3D" id="1.10.150.20">
    <property type="entry name" value="5' to 3' exonuclease, C-terminal subdomain"/>
    <property type="match status" value="1"/>
</dbReference>
<dbReference type="InterPro" id="IPR027417">
    <property type="entry name" value="P-loop_NTPase"/>
</dbReference>
<dbReference type="Gene3D" id="2.30.30.940">
    <property type="match status" value="1"/>
</dbReference>
<dbReference type="GO" id="GO:0003677">
    <property type="term" value="F:DNA binding"/>
    <property type="evidence" value="ECO:0007669"/>
    <property type="project" value="InterPro"/>
</dbReference>
<protein>
    <submittedName>
        <fullName evidence="4">RecD-like DNA helicase YrrC</fullName>
    </submittedName>
</protein>
<dbReference type="GO" id="GO:0005524">
    <property type="term" value="F:ATP binding"/>
    <property type="evidence" value="ECO:0007669"/>
    <property type="project" value="UniProtKB-KW"/>
</dbReference>
<feature type="domain" description="AAA+ ATPase" evidence="3">
    <location>
        <begin position="320"/>
        <end position="461"/>
    </location>
</feature>
<accession>A0A3B1C793</accession>
<dbReference type="InterPro" id="IPR010994">
    <property type="entry name" value="RuvA_2-like"/>
</dbReference>
<dbReference type="GO" id="GO:0009338">
    <property type="term" value="C:exodeoxyribonuclease V complex"/>
    <property type="evidence" value="ECO:0007669"/>
    <property type="project" value="TreeGrafter"/>
</dbReference>
<dbReference type="Pfam" id="PF14520">
    <property type="entry name" value="HHH_5"/>
    <property type="match status" value="1"/>
</dbReference>